<gene>
    <name evidence="2" type="ORF">D9Q98_009613</name>
</gene>
<feature type="region of interest" description="Disordered" evidence="1">
    <location>
        <begin position="905"/>
        <end position="950"/>
    </location>
</feature>
<feature type="compositionally biased region" description="Low complexity" evidence="1">
    <location>
        <begin position="261"/>
        <end position="275"/>
    </location>
</feature>
<organism evidence="2 3">
    <name type="scientific">Chlorella vulgaris</name>
    <name type="common">Green alga</name>
    <dbReference type="NCBI Taxonomy" id="3077"/>
    <lineage>
        <taxon>Eukaryota</taxon>
        <taxon>Viridiplantae</taxon>
        <taxon>Chlorophyta</taxon>
        <taxon>core chlorophytes</taxon>
        <taxon>Trebouxiophyceae</taxon>
        <taxon>Chlorellales</taxon>
        <taxon>Chlorellaceae</taxon>
        <taxon>Chlorella clade</taxon>
        <taxon>Chlorella</taxon>
    </lineage>
</organism>
<feature type="compositionally biased region" description="Pro residues" evidence="1">
    <location>
        <begin position="196"/>
        <end position="210"/>
    </location>
</feature>
<proteinExistence type="predicted"/>
<name>A0A9D4TFK8_CHLVU</name>
<sequence length="1117" mass="112806">MEAGRPGLAWPTSQMAQAQLQPVTIAELPRTPREAVLPFSQRLSTPQSMKPLASPDQGILDFLPHGHLPPLAHAPAAAAGPPPVAAVQGAAAAPPRADEGTGTTLTAALASLRGSLDRAAACRAVAAGSEGLAAQQGTARYSFAATERQAVSDSQAGLNESADPAQSHAEPVMRALQLLGARSGQQQPEAAQAGQRPPPQPGLPQLSPPMLPAGHCILSANREGIGICSRISLSPPLGAATVTTGSWATASPGGRTGTTGSGSAPGSPAAGASPGQQSLASAAGLTPRVLPAACAMPIVAAQQGRHLLRPDEQQQPRQHTQQPQARQQPQTRHRAAAAAVSSKQAALHFQEDVGTSGAAPASTFCAALGEAARGGGASGASEVGPLFAANEASGPFQYTFGGHLQYQPGEQQGEQEGQPPPQQQQAEQPAPAAGDQQAKRKTRAKAAAAAATAPKAASQRPRAQAAAAPEPGAPAAGAAAAAEYAPFAVAPPAEGDDSKPYSMRSPTFKGVYRMPTGRWRSQFTYRNKVIQVGMFDSELEGRPGSCGRPTAVACLRHIPDSALLQAAQAWDKAAVQYRGTCTQINIPVSQETKLEWLKEQAVGWSFFFDDNGKPLAQPLAGQALLQKQRELAKKVAACVKQEGGKREGVNQEAVAVAVDGVDGGGAAKRGAAARALQVRTPVKDAKPAKSSPSKRAAGAAGAPTAPAPASVAAAAAKTASPAAAATAAAGRGKQVAEQAPHSSQQLEAARMPGVAAAAPPLPPQASLLPAGASGRADSATAAALQDSTSPGQPLPASAVVASRVDVLLPGPVRFVAASPQKLVRFASATHPEQQAPAAANPLLLPHAELLGPSAAADGASAGVLLAVQEAASGAPTWTTSAAIAAVSGLSSEPVQTGVNAAAQPGKLLQQQQQQQQQQAKGAQAPAAKRPRRAAAQAAATGGTLRTASSPFDGLDAALAAEQRAERAARRSAVAEMRLIAVEANRGLHQPGRNLAGTLVEAAAAVEEQEAAGALQDLPRLTINTGRGEPAAAAAAVAAASPTAAADPGLQVSGSHASPFASPSPRSPGSARPAHRQRKRPVHASPDPAPSLPWAPDWQHSGKRQRTGSPLELPQQAK</sequence>
<dbReference type="OrthoDB" id="515645at2759"/>
<reference evidence="2" key="1">
    <citation type="journal article" date="2019" name="Plant J.">
        <title>Chlorella vulgaris genome assembly and annotation reveals the molecular basis for metabolic acclimation to high light conditions.</title>
        <authorList>
            <person name="Cecchin M."/>
            <person name="Marcolungo L."/>
            <person name="Rossato M."/>
            <person name="Girolomoni L."/>
            <person name="Cosentino E."/>
            <person name="Cuine S."/>
            <person name="Li-Beisson Y."/>
            <person name="Delledonne M."/>
            <person name="Ballottari M."/>
        </authorList>
    </citation>
    <scope>NUCLEOTIDE SEQUENCE</scope>
    <source>
        <strain evidence="2">211/11P</strain>
    </source>
</reference>
<keyword evidence="3" id="KW-1185">Reference proteome</keyword>
<feature type="region of interest" description="Disordered" evidence="1">
    <location>
        <begin position="182"/>
        <end position="210"/>
    </location>
</feature>
<feature type="compositionally biased region" description="Low complexity" evidence="1">
    <location>
        <begin position="1052"/>
        <end position="1071"/>
    </location>
</feature>
<evidence type="ECO:0000256" key="1">
    <source>
        <dbReference type="SAM" id="MobiDB-lite"/>
    </source>
</evidence>
<feature type="region of interest" description="Disordered" evidence="1">
    <location>
        <begin position="398"/>
        <end position="474"/>
    </location>
</feature>
<feature type="compositionally biased region" description="Low complexity" evidence="1">
    <location>
        <begin position="445"/>
        <end position="474"/>
    </location>
</feature>
<feature type="compositionally biased region" description="Low complexity" evidence="1">
    <location>
        <begin position="407"/>
        <end position="436"/>
    </location>
</feature>
<feature type="region of interest" description="Disordered" evidence="1">
    <location>
        <begin position="73"/>
        <end position="100"/>
    </location>
</feature>
<accession>A0A9D4TFK8</accession>
<feature type="region of interest" description="Disordered" evidence="1">
    <location>
        <begin position="311"/>
        <end position="343"/>
    </location>
</feature>
<feature type="region of interest" description="Disordered" evidence="1">
    <location>
        <begin position="244"/>
        <end position="279"/>
    </location>
</feature>
<evidence type="ECO:0000313" key="3">
    <source>
        <dbReference type="Proteomes" id="UP001055712"/>
    </source>
</evidence>
<dbReference type="EMBL" id="SIDB01000013">
    <property type="protein sequence ID" value="KAI3424259.1"/>
    <property type="molecule type" value="Genomic_DNA"/>
</dbReference>
<reference evidence="2" key="2">
    <citation type="submission" date="2020-11" db="EMBL/GenBank/DDBJ databases">
        <authorList>
            <person name="Cecchin M."/>
            <person name="Marcolungo L."/>
            <person name="Rossato M."/>
            <person name="Girolomoni L."/>
            <person name="Cosentino E."/>
            <person name="Cuine S."/>
            <person name="Li-Beisson Y."/>
            <person name="Delledonne M."/>
            <person name="Ballottari M."/>
        </authorList>
    </citation>
    <scope>NUCLEOTIDE SEQUENCE</scope>
    <source>
        <strain evidence="2">211/11P</strain>
        <tissue evidence="2">Whole cell</tissue>
    </source>
</reference>
<evidence type="ECO:0000313" key="2">
    <source>
        <dbReference type="EMBL" id="KAI3424259.1"/>
    </source>
</evidence>
<feature type="region of interest" description="Disordered" evidence="1">
    <location>
        <begin position="1045"/>
        <end position="1117"/>
    </location>
</feature>
<feature type="region of interest" description="Disordered" evidence="1">
    <location>
        <begin position="731"/>
        <end position="773"/>
    </location>
</feature>
<dbReference type="InterPro" id="IPR036955">
    <property type="entry name" value="AP2/ERF_dom_sf"/>
</dbReference>
<feature type="compositionally biased region" description="Basic residues" evidence="1">
    <location>
        <begin position="1072"/>
        <end position="1081"/>
    </location>
</feature>
<comment type="caution">
    <text evidence="2">The sequence shown here is derived from an EMBL/GenBank/DDBJ whole genome shotgun (WGS) entry which is preliminary data.</text>
</comment>
<protein>
    <recommendedName>
        <fullName evidence="4">AP2/ERF domain-containing protein</fullName>
    </recommendedName>
</protein>
<feature type="region of interest" description="Disordered" evidence="1">
    <location>
        <begin position="675"/>
        <end position="705"/>
    </location>
</feature>
<dbReference type="Proteomes" id="UP001055712">
    <property type="component" value="Unassembled WGS sequence"/>
</dbReference>
<feature type="compositionally biased region" description="Low complexity" evidence="1">
    <location>
        <begin position="184"/>
        <end position="195"/>
    </location>
</feature>
<evidence type="ECO:0008006" key="4">
    <source>
        <dbReference type="Google" id="ProtNLM"/>
    </source>
</evidence>
<dbReference type="Gene3D" id="3.30.730.10">
    <property type="entry name" value="AP2/ERF domain"/>
    <property type="match status" value="1"/>
</dbReference>
<dbReference type="GO" id="GO:0003700">
    <property type="term" value="F:DNA-binding transcription factor activity"/>
    <property type="evidence" value="ECO:0007669"/>
    <property type="project" value="InterPro"/>
</dbReference>
<feature type="compositionally biased region" description="Low complexity" evidence="1">
    <location>
        <begin position="315"/>
        <end position="330"/>
    </location>
</feature>
<feature type="compositionally biased region" description="Low complexity" evidence="1">
    <location>
        <begin position="905"/>
        <end position="947"/>
    </location>
</feature>
<feature type="compositionally biased region" description="Low complexity" evidence="1">
    <location>
        <begin position="748"/>
        <end position="773"/>
    </location>
</feature>
<feature type="compositionally biased region" description="Low complexity" evidence="1">
    <location>
        <begin position="688"/>
        <end position="705"/>
    </location>
</feature>
<dbReference type="AlphaFoldDB" id="A0A9D4TFK8"/>